<dbReference type="Proteomes" id="UP000660262">
    <property type="component" value="Unassembled WGS sequence"/>
</dbReference>
<name>A0A830HK48_9CHLO</name>
<organism evidence="1 2">
    <name type="scientific">Pycnococcus provasolii</name>
    <dbReference type="NCBI Taxonomy" id="41880"/>
    <lineage>
        <taxon>Eukaryota</taxon>
        <taxon>Viridiplantae</taxon>
        <taxon>Chlorophyta</taxon>
        <taxon>Pseudoscourfieldiophyceae</taxon>
        <taxon>Pseudoscourfieldiales</taxon>
        <taxon>Pycnococcaceae</taxon>
        <taxon>Pycnococcus</taxon>
    </lineage>
</organism>
<proteinExistence type="predicted"/>
<reference evidence="1" key="1">
    <citation type="submission" date="2020-10" db="EMBL/GenBank/DDBJ databases">
        <title>Unveiling of a novel bifunctional photoreceptor, Dualchrome1, isolated from a cosmopolitan green alga.</title>
        <authorList>
            <person name="Suzuki S."/>
            <person name="Kawachi M."/>
        </authorList>
    </citation>
    <scope>NUCLEOTIDE SEQUENCE</scope>
    <source>
        <strain evidence="1">NIES 2893</strain>
    </source>
</reference>
<comment type="caution">
    <text evidence="1">The sequence shown here is derived from an EMBL/GenBank/DDBJ whole genome shotgun (WGS) entry which is preliminary data.</text>
</comment>
<dbReference type="EMBL" id="BNJQ01000017">
    <property type="protein sequence ID" value="GHP07514.1"/>
    <property type="molecule type" value="Genomic_DNA"/>
</dbReference>
<accession>A0A830HK48</accession>
<keyword evidence="2" id="KW-1185">Reference proteome</keyword>
<sequence length="147" mass="16441">MELVHFFRQYEPPAILQSDNGTEFTANQIILHHVDSNVISLTLWGAKPSPIRTLHPKEKNKAFNMLEGSQYEIILDNTSEVAETGRDDDDGIPKSAMALASHNKNNGSKQHDNRLIPWLKENAPATTRLVRVTDGAPQHFKLADTAM</sequence>
<gene>
    <name evidence="1" type="ORF">PPROV_000625600</name>
</gene>
<evidence type="ECO:0000313" key="1">
    <source>
        <dbReference type="EMBL" id="GHP07514.1"/>
    </source>
</evidence>
<evidence type="ECO:0000313" key="2">
    <source>
        <dbReference type="Proteomes" id="UP000660262"/>
    </source>
</evidence>
<dbReference type="AlphaFoldDB" id="A0A830HK48"/>
<protein>
    <submittedName>
        <fullName evidence="1">Uncharacterized protein</fullName>
    </submittedName>
</protein>